<dbReference type="InterPro" id="IPR032821">
    <property type="entry name" value="PKS_assoc"/>
</dbReference>
<dbReference type="InterPro" id="IPR015083">
    <property type="entry name" value="NorB/c/GfsB-D-like_docking"/>
</dbReference>
<evidence type="ECO:0000259" key="13">
    <source>
        <dbReference type="PROSITE" id="PS52019"/>
    </source>
</evidence>
<dbReference type="InterPro" id="IPR036291">
    <property type="entry name" value="NAD(P)-bd_dom_sf"/>
</dbReference>
<dbReference type="SUPFAM" id="SSF51735">
    <property type="entry name" value="NAD(P)-binding Rossmann-fold domains"/>
    <property type="match status" value="4"/>
</dbReference>
<dbReference type="PROSITE" id="PS52019">
    <property type="entry name" value="PKS_MFAS_DH"/>
    <property type="match status" value="2"/>
</dbReference>
<organism evidence="14 15">
    <name type="scientific">Streptomyces pilosus</name>
    <dbReference type="NCBI Taxonomy" id="28893"/>
    <lineage>
        <taxon>Bacteria</taxon>
        <taxon>Bacillati</taxon>
        <taxon>Actinomycetota</taxon>
        <taxon>Actinomycetes</taxon>
        <taxon>Kitasatosporales</taxon>
        <taxon>Streptomycetaceae</taxon>
        <taxon>Streptomyces</taxon>
    </lineage>
</organism>
<dbReference type="Pfam" id="PF22953">
    <property type="entry name" value="SpnB_Rossmann"/>
    <property type="match status" value="2"/>
</dbReference>
<dbReference type="PROSITE" id="PS50075">
    <property type="entry name" value="CARRIER"/>
    <property type="match status" value="2"/>
</dbReference>
<dbReference type="Gene3D" id="3.40.47.10">
    <property type="match status" value="2"/>
</dbReference>
<dbReference type="SUPFAM" id="SSF55048">
    <property type="entry name" value="Probable ACP-binding domain of malonyl-CoA ACP transacylase"/>
    <property type="match status" value="2"/>
</dbReference>
<dbReference type="Pfam" id="PF21089">
    <property type="entry name" value="PKS_DH_N"/>
    <property type="match status" value="2"/>
</dbReference>
<evidence type="ECO:0000313" key="14">
    <source>
        <dbReference type="EMBL" id="GGQ66763.1"/>
    </source>
</evidence>
<evidence type="ECO:0000256" key="10">
    <source>
        <dbReference type="SAM" id="MobiDB-lite"/>
    </source>
</evidence>
<feature type="region of interest" description="N-terminal hotdog fold" evidence="9">
    <location>
        <begin position="900"/>
        <end position="1033"/>
    </location>
</feature>
<feature type="active site" description="Proton donor; for dehydratase activity" evidence="9">
    <location>
        <position position="1109"/>
    </location>
</feature>
<evidence type="ECO:0000256" key="5">
    <source>
        <dbReference type="ARBA" id="ARBA00022679"/>
    </source>
</evidence>
<feature type="region of interest" description="Disordered" evidence="10">
    <location>
        <begin position="3480"/>
        <end position="3503"/>
    </location>
</feature>
<dbReference type="InterPro" id="IPR001031">
    <property type="entry name" value="Thioesterase"/>
</dbReference>
<dbReference type="PROSITE" id="PS00606">
    <property type="entry name" value="KS3_1"/>
    <property type="match status" value="2"/>
</dbReference>
<dbReference type="FunFam" id="1.10.1200.10:FF:000007">
    <property type="entry name" value="Probable polyketide synthase pks17"/>
    <property type="match status" value="2"/>
</dbReference>
<dbReference type="PROSITE" id="PS00012">
    <property type="entry name" value="PHOSPHOPANTETHEINE"/>
    <property type="match status" value="1"/>
</dbReference>
<gene>
    <name evidence="14" type="ORF">GCM10010280_11000</name>
</gene>
<feature type="region of interest" description="C-terminal hotdog fold" evidence="9">
    <location>
        <begin position="2779"/>
        <end position="2915"/>
    </location>
</feature>
<evidence type="ECO:0000256" key="4">
    <source>
        <dbReference type="ARBA" id="ARBA00022553"/>
    </source>
</evidence>
<dbReference type="Pfam" id="PF00109">
    <property type="entry name" value="ketoacyl-synt"/>
    <property type="match status" value="2"/>
</dbReference>
<dbReference type="InterPro" id="IPR018201">
    <property type="entry name" value="Ketoacyl_synth_AS"/>
</dbReference>
<feature type="active site" description="Proton acceptor; for dehydratase activity" evidence="9">
    <location>
        <position position="2673"/>
    </location>
</feature>
<dbReference type="InterPro" id="IPR050091">
    <property type="entry name" value="PKS_NRPS_Biosynth_Enz"/>
</dbReference>
<keyword evidence="6" id="KW-0045">Antibiotic biosynthesis</keyword>
<dbReference type="Gene3D" id="3.10.129.110">
    <property type="entry name" value="Polyketide synthase dehydratase"/>
    <property type="match status" value="2"/>
</dbReference>
<dbReference type="InterPro" id="IPR016039">
    <property type="entry name" value="Thiolase-like"/>
</dbReference>
<dbReference type="PANTHER" id="PTHR43775:SF51">
    <property type="entry name" value="INACTIVE PHENOLPHTHIOCEROL SYNTHESIS POLYKETIDE SYNTHASE TYPE I PKS1-RELATED"/>
    <property type="match status" value="1"/>
</dbReference>
<dbReference type="SMART" id="SM00822">
    <property type="entry name" value="PKS_KR"/>
    <property type="match status" value="2"/>
</dbReference>
<dbReference type="InterPro" id="IPR016035">
    <property type="entry name" value="Acyl_Trfase/lysoPLipase"/>
</dbReference>
<accession>A0A918BHQ3</accession>
<dbReference type="Pfam" id="PF08659">
    <property type="entry name" value="KR"/>
    <property type="match status" value="2"/>
</dbReference>
<evidence type="ECO:0000256" key="7">
    <source>
        <dbReference type="ARBA" id="ARBA00023268"/>
    </source>
</evidence>
<evidence type="ECO:0000256" key="8">
    <source>
        <dbReference type="ARBA" id="ARBA00023315"/>
    </source>
</evidence>
<dbReference type="GO" id="GO:0004315">
    <property type="term" value="F:3-oxoacyl-[acyl-carrier-protein] synthase activity"/>
    <property type="evidence" value="ECO:0007669"/>
    <property type="project" value="InterPro"/>
</dbReference>
<keyword evidence="5" id="KW-0808">Transferase</keyword>
<keyword evidence="8" id="KW-0012">Acyltransferase</keyword>
<dbReference type="Pfam" id="PF08990">
    <property type="entry name" value="Docking"/>
    <property type="match status" value="1"/>
</dbReference>
<dbReference type="SMART" id="SM00824">
    <property type="entry name" value="PKS_TE"/>
    <property type="match status" value="1"/>
</dbReference>
<evidence type="ECO:0000259" key="12">
    <source>
        <dbReference type="PROSITE" id="PS52004"/>
    </source>
</evidence>
<dbReference type="InterPro" id="IPR036736">
    <property type="entry name" value="ACP-like_sf"/>
</dbReference>
<dbReference type="SUPFAM" id="SSF52151">
    <property type="entry name" value="FabD/lysophospholipase-like"/>
    <property type="match status" value="2"/>
</dbReference>
<feature type="region of interest" description="Disordered" evidence="10">
    <location>
        <begin position="1760"/>
        <end position="1781"/>
    </location>
</feature>
<dbReference type="InterPro" id="IPR049551">
    <property type="entry name" value="PKS_DH_C"/>
</dbReference>
<dbReference type="InterPro" id="IPR049900">
    <property type="entry name" value="PKS_mFAS_DH"/>
</dbReference>
<reference evidence="14" key="2">
    <citation type="submission" date="2020-09" db="EMBL/GenBank/DDBJ databases">
        <authorList>
            <person name="Sun Q."/>
            <person name="Ohkuma M."/>
        </authorList>
    </citation>
    <scope>NUCLEOTIDE SEQUENCE</scope>
    <source>
        <strain evidence="14">JCM 4403</strain>
    </source>
</reference>
<dbReference type="Pfam" id="PF16197">
    <property type="entry name" value="KAsynt_C_assoc"/>
    <property type="match status" value="2"/>
</dbReference>
<dbReference type="CDD" id="cd00833">
    <property type="entry name" value="PKS"/>
    <property type="match status" value="2"/>
</dbReference>
<evidence type="ECO:0000256" key="2">
    <source>
        <dbReference type="ARBA" id="ARBA00004792"/>
    </source>
</evidence>
<dbReference type="SMART" id="SM00827">
    <property type="entry name" value="PKS_AT"/>
    <property type="match status" value="2"/>
</dbReference>
<dbReference type="SUPFAM" id="SSF47336">
    <property type="entry name" value="ACP-like"/>
    <property type="match status" value="1"/>
</dbReference>
<evidence type="ECO:0000256" key="6">
    <source>
        <dbReference type="ARBA" id="ARBA00023194"/>
    </source>
</evidence>
<dbReference type="InterPro" id="IPR055123">
    <property type="entry name" value="SpnB-like_Rossmann"/>
</dbReference>
<dbReference type="Pfam" id="PF00975">
    <property type="entry name" value="Thioesterase"/>
    <property type="match status" value="1"/>
</dbReference>
<feature type="domain" description="Ketosynthase family 3 (KS3)" evidence="12">
    <location>
        <begin position="36"/>
        <end position="448"/>
    </location>
</feature>
<dbReference type="PANTHER" id="PTHR43775">
    <property type="entry name" value="FATTY ACID SYNTHASE"/>
    <property type="match status" value="1"/>
</dbReference>
<comment type="caution">
    <text evidence="14">The sequence shown here is derived from an EMBL/GenBank/DDBJ whole genome shotgun (WGS) entry which is preliminary data.</text>
</comment>
<dbReference type="GO" id="GO:0033068">
    <property type="term" value="P:macrolide biosynthetic process"/>
    <property type="evidence" value="ECO:0007669"/>
    <property type="project" value="UniProtKB-ARBA"/>
</dbReference>
<dbReference type="GO" id="GO:0006633">
    <property type="term" value="P:fatty acid biosynthetic process"/>
    <property type="evidence" value="ECO:0007669"/>
    <property type="project" value="InterPro"/>
</dbReference>
<feature type="domain" description="Carrier" evidence="11">
    <location>
        <begin position="3403"/>
        <end position="3478"/>
    </location>
</feature>
<feature type="region of interest" description="Disordered" evidence="10">
    <location>
        <begin position="1366"/>
        <end position="1386"/>
    </location>
</feature>
<keyword evidence="3" id="KW-0596">Phosphopantetheine</keyword>
<dbReference type="InterPro" id="IPR014031">
    <property type="entry name" value="Ketoacyl_synth_C"/>
</dbReference>
<protein>
    <submittedName>
        <fullName evidence="14">Polyketide synthase</fullName>
    </submittedName>
</protein>
<feature type="domain" description="Carrier" evidence="11">
    <location>
        <begin position="1681"/>
        <end position="1756"/>
    </location>
</feature>
<dbReference type="RefSeq" id="WP_189556133.1">
    <property type="nucleotide sequence ID" value="NZ_JBEPCM010000025.1"/>
</dbReference>
<dbReference type="SMART" id="SM00826">
    <property type="entry name" value="PKS_DH"/>
    <property type="match status" value="2"/>
</dbReference>
<dbReference type="Gene3D" id="1.10.1200.10">
    <property type="entry name" value="ACP-like"/>
    <property type="match status" value="2"/>
</dbReference>
<dbReference type="Gene3D" id="3.40.366.10">
    <property type="entry name" value="Malonyl-Coenzyme A Acyl Carrier Protein, domain 2"/>
    <property type="match status" value="2"/>
</dbReference>
<evidence type="ECO:0000256" key="1">
    <source>
        <dbReference type="ARBA" id="ARBA00001957"/>
    </source>
</evidence>
<keyword evidence="15" id="KW-1185">Reference proteome</keyword>
<dbReference type="Proteomes" id="UP000656732">
    <property type="component" value="Unassembled WGS sequence"/>
</dbReference>
<dbReference type="InterPro" id="IPR020802">
    <property type="entry name" value="TesA-like"/>
</dbReference>
<reference evidence="14" key="1">
    <citation type="journal article" date="2014" name="Int. J. Syst. Evol. Microbiol.">
        <title>Complete genome sequence of Corynebacterium casei LMG S-19264T (=DSM 44701T), isolated from a smear-ripened cheese.</title>
        <authorList>
            <consortium name="US DOE Joint Genome Institute (JGI-PGF)"/>
            <person name="Walter F."/>
            <person name="Albersmeier A."/>
            <person name="Kalinowski J."/>
            <person name="Ruckert C."/>
        </authorList>
    </citation>
    <scope>NUCLEOTIDE SEQUENCE</scope>
    <source>
        <strain evidence="14">JCM 4403</strain>
    </source>
</reference>
<dbReference type="GO" id="GO:0031177">
    <property type="term" value="F:phosphopantetheine binding"/>
    <property type="evidence" value="ECO:0007669"/>
    <property type="project" value="InterPro"/>
</dbReference>
<dbReference type="InterPro" id="IPR006162">
    <property type="entry name" value="Ppantetheine_attach_site"/>
</dbReference>
<dbReference type="Gene3D" id="3.40.50.720">
    <property type="entry name" value="NAD(P)-binding Rossmann-like Domain"/>
    <property type="match status" value="2"/>
</dbReference>
<keyword evidence="4" id="KW-0597">Phosphoprotein</keyword>
<dbReference type="GO" id="GO:0004312">
    <property type="term" value="F:fatty acid synthase activity"/>
    <property type="evidence" value="ECO:0007669"/>
    <property type="project" value="TreeGrafter"/>
</dbReference>
<dbReference type="Pfam" id="PF00698">
    <property type="entry name" value="Acyl_transf_1"/>
    <property type="match status" value="2"/>
</dbReference>
<comment type="cofactor">
    <cofactor evidence="1">
        <name>pantetheine 4'-phosphate</name>
        <dbReference type="ChEBI" id="CHEBI:47942"/>
    </cofactor>
</comment>
<dbReference type="Pfam" id="PF14765">
    <property type="entry name" value="PS-DH"/>
    <property type="match status" value="2"/>
</dbReference>
<dbReference type="SUPFAM" id="SSF53901">
    <property type="entry name" value="Thiolase-like"/>
    <property type="match status" value="2"/>
</dbReference>
<evidence type="ECO:0000259" key="11">
    <source>
        <dbReference type="PROSITE" id="PS50075"/>
    </source>
</evidence>
<dbReference type="Pfam" id="PF02801">
    <property type="entry name" value="Ketoacyl-synt_C"/>
    <property type="match status" value="2"/>
</dbReference>
<dbReference type="InterPro" id="IPR049552">
    <property type="entry name" value="PKS_DH_N"/>
</dbReference>
<dbReference type="Pfam" id="PF00550">
    <property type="entry name" value="PP-binding"/>
    <property type="match status" value="2"/>
</dbReference>
<name>A0A918BHQ3_9ACTN</name>
<comment type="pathway">
    <text evidence="2">Antibiotic biosynthesis.</text>
</comment>
<dbReference type="InterPro" id="IPR057326">
    <property type="entry name" value="KR_dom"/>
</dbReference>
<evidence type="ECO:0000256" key="3">
    <source>
        <dbReference type="ARBA" id="ARBA00022450"/>
    </source>
</evidence>
<dbReference type="InterPro" id="IPR014030">
    <property type="entry name" value="Ketoacyl_synth_N"/>
</dbReference>
<dbReference type="InterPro" id="IPR009081">
    <property type="entry name" value="PP-bd_ACP"/>
</dbReference>
<dbReference type="SMART" id="SM00823">
    <property type="entry name" value="PKS_PP"/>
    <property type="match status" value="2"/>
</dbReference>
<sequence length="3780" mass="396856">MTTNGNEQKIVAALRSSVKETERLREQVRKLTTAAREPIAVVGIGCRYPGGVTGPDELWQLVAEGRDGVSGFPGDRGWDTARLYDPALSRPGTSYVREGGFLHDAAAFDPEFFGISPREAQAMDPQQRLLLETSWEALERAGIPPAGLKGTPTGVFAGVMYHDYAMSGISGSIVSGRVSYTLGLEGPSVTVDTACSSSLVTLHLAAQALRQKECTLALAGGVAVMSTPDMFVEFSRQGALSRSGRCRSFAATADGTGWSEGVGVLVLERLSDARRNGHEILAVLRGSAVNQDGASNGLSAPNGPAQERVIRQALANARVSADQIDTVEAHGTGTVLGDPIEAQALLATYGQDRSADQPLWLGSLKSNIGHAQAAAGVAGVIKMVMAMRHGVLPKTLHVQEPSPHVDWSAGAVELLTEARPWDRAGHPRRAGVSSFGMSGTNAHVIIEEAPTDTSVAPPTETENPAPALPAVPWVVSGRGEAALRAQAERLVEHVTGRSDLTPLDVAFSLATTRSVLEHRAVVVGSDSDELLRGLVEVASGERVGHTPISGRTAFVFSGQGSQRAGMGRELYEAFPVFTRALDEVVDALGLPLREVMWDGGDLDRTGVTQPALFAYEVALYRLLESWGVRSDLVAGHSIGELAAAHVAGVLSLEDAATLVAARARLMDALPEGGAMIAVQATEDDVREHLVDGVAIAAVNGLRSVVISGDEKAVTEVAAHFERTTRLKVSHAFHSPLMEPMLAEFGKIAATLTYREATLPVVSNVTGRLAEAGELQDPEYWVRHVRETVRYHDGIQTLETEGVRTFVEVGPQAVLAGLGCGEDAVFVAAQRRDRPELQQLLTALGELHTRGATVDWEAFFAGRGARTVDLPTYAFQHQHYWLDAPDAVAEVSAAGLEPAGHPLVRAAVRSADSEQVILTGRLSLRAHPWLADHAVEGTVLFPGTGFVELAIRAGDETGFPVLDDLTLEEPLLLSEEAGVILQVIARAEDQPVARGEALTVTRTVEIYSRSDDPTAEVIWTRHASGVLRPAAVGAPGDGSVLAQWPPAQADPLPMGDAYYHLAAHGLQYGAAFQGLRTAWRRGDELFAEVVLPDHVAEQAEEFGLHPALLDAALHPLALAAGDRGEKDADGGPQLPFAWGGVTLHATGAAAVRVRLRLTGPSTVSLEIADAEGAPVATVESLAVRPVASGMQPAQRPRREDLFRLDWTPVPLTTVAGGGTAAVPEVVVVRSRADLDAVGEVAGVVVLDCAPEEDDGRPDAAAVRRITHQVLEILQAWPADDRFRNATLVVATRGAMAGPEEDRVTDPAGAAVWGLVRSAQIETGDRVVLADLDGHPDSTSLLSGLADPAESELLIRAGVPLGARLTRFRPDGRERGTGAGTGTVESPAFDPDGTVLITGATGALGALVAEHLVTAHGVRHLLLVSRRGTAAPGADDLRSRLTGLGAHVNVAACDVADPDALADLLATVPDAHPLRGVVHTAGVLNDGVIASLDGTRLDRVLRPKADAAWHLHRLTSDLPLTAFVLFSSVAGTFGAPGQANYAAANAYLDALAHHRRSVLGLPAQSLAWGPWDVDRGAEAGMAGGLADRDRSRLTRSGLLPLTAHDGLALFDTATDAPAAALLAARLDLNALRAGIGPDGDLPALFQNLVDGTATRRRSAAGRSPGPADLAARLARLPVEERLPAVGEVVQAQAAGVLGYASGTEVDTGRPFQDLGFDSLTAVEFRNGLASATGLRLPATLVFDYPDITTLARHLLDQLTDLGERQTPASQEPRRPDPGSDDEPLAIVGIGCRYPGGVTGPEDLWQLVAEGRDGITDFPTDRRWDTSRLYDPDRTRPHTTYVKEGGFLHGAAEFDPDFFGISPREAEEMDPQQRLLLETAWEALENAGIRPAGLKGSDTGVFAGVMYHDYPTGASAGSIISGRVSYTLGLEGPAVSVDTACSSSLVGLHLAGQALRRGECSLALVGGVTVMATPDTFVEFSRQRGLSPDGRCKAFSAGADGTGWSEGVGVLVVERLSDARRNGHRVLAVVRGSAVNQDGASNGLTAPNGPSQQRVIRQALTAAGLRAADVDVVEAHGTGTTLGDPIEAQALLATYGQERSAEQPLWLGSLKSNIGHAQAAAGVAGVIKMVMAMRHGVLPRTLHVEVPSPHVDWSAGAVELLTEARPWDRAGHPRRAGVSSFGISGTNAHVILEEAPVEGETEDGDSAVPLPVVPWVVSGRGEAALRAQAERLAAFASGRGDLTPSDVAFSLATTRSAFEHRAVVVGADREELLRGLAEVASGERVGGRPVQGRTAFVFSGQGSQRAGMGRELYEAFPVFARALDEVVDALGLPLREVMWDGGDLDRTGFTQPALFAYEVALYRLLESWGVRPDLVAGHSIGELAAAHVAGVLSLGDAATLVAARARLMDALPEGGAMIAVQATEDEVRECLVDGVAIAAVNGPRSVVISGDEKAVTEVAAHFGRTTRLKVSHAFHSPLMEPMLAEFRKIAATLTYHEASLPVVSNVTGRLAEPGELQDPEYWVRHVRETVRYHDGIQTLEAEGVRTFLEVGPQAVLAGLGCGDDAIFLATQRRDRAETEHLLTTLGELYTRGATVDWEAFFAGRGARTVDLPTYAFQHQRYWLGSGAAGGGADVEMAGLEVAGHPLLGAVVDLPVSGGVVLTGRLSRDVQPWLADHGVLGAVLLPGTAFVELAVRAGDEVGCGLVEDLTLHAPLVVPERGGVALQVTVEGVDGGGGRPVRIHSRVEGADQDGEWTLHAEGTLAVDTHRPEPTGMEVWPPEGATPLPLDGFYEQLAEQGLEYGSVFRLLRAAWRDADALYGEVVLRDDASDDASAYGLHPALLDAALHTSFLEGDADGAPSVPFAWNGVRLHATGALVLRVRVTGVGSGLRLDAVDTTGAPVVTVESLAARTIAPEQLSVPPTGVHRSLFEVSWLPGPTAPAGADSSGAARWATFGADVLGVGHPEVSTAYDGAEEPPAVAVLGCVTDPDAPMPDRVRSATGSVLAALQAWADDERFEASRLLVVTRGAVATRPGEDTGAGLPGTAVWGLVRSAQAENPGRHLLVDLDDDPRSLAALPAAVATGEPQLAIRGGELLVPRLTRAHRNGTADDGPTPWDADGTVLVTGGTGGLGSLVARHLVTEHGVRHLLLTSRRGAAAEGAAELAAELAEAGADVRVEACDVGDRDALADLLAGIDPRHPLTGVVHTAGVAANAVVGALTPEYLDHVLRPKADAAWYLHELTRDLPLTAFVLFSSSSCVVDGPGQGNYAAANLFLGGLAEHRAASGLPAHTLAWGLWGEGHGMVRNLKPVDVERIRRWGMTGLTAAEGLELFDSAVGRRVPAQLPARLDPVAIRERADGVPPLLQGLARTAGPAARRGAARAAAAGAAQGPSLAQRLAGLPDEDREQAVVDLVRTHVAAVLGHHGAEAVAPDRSFLEMGFDSLGAVELRNRLKSAAGVPMPATIVFDHPSARALAGWILTETDAGTATDGGASPGSGERDRAGTTRDAAGESLSALFRQAIDRDRLDQGVAILDLAAGLRPTYAAASDLPDLPPVVRLASGPQEPGLFCFPSPAAMGGAHQFLRIATAMRGTRDVSAVPMPGFADSESLPATFTTVVEGCARQIREAAGDKPYVLLGYSAGGIFAHATARLLEQTGTGPRAVVLLDTYHPKTEGLVGLIAQMFAGLFEKEALFGPFTNARLTAMAWYGQLMEDCDLDGISAPILFARPRDWAGDAETPTVTDAWRTSWDTAHTVVDVEGDHLTMVESQAHRTAEVINDWLTSLD</sequence>
<dbReference type="InterPro" id="IPR020806">
    <property type="entry name" value="PKS_PP-bd"/>
</dbReference>
<evidence type="ECO:0000313" key="15">
    <source>
        <dbReference type="Proteomes" id="UP000656732"/>
    </source>
</evidence>
<dbReference type="InterPro" id="IPR029058">
    <property type="entry name" value="AB_hydrolase_fold"/>
</dbReference>
<feature type="region of interest" description="C-terminal hotdog fold" evidence="9">
    <location>
        <begin position="1048"/>
        <end position="1191"/>
    </location>
</feature>
<dbReference type="InterPro" id="IPR016036">
    <property type="entry name" value="Malonyl_transacylase_ACP-bd"/>
</dbReference>
<dbReference type="SUPFAM" id="SSF53474">
    <property type="entry name" value="alpha/beta-Hydrolases"/>
    <property type="match status" value="1"/>
</dbReference>
<feature type="domain" description="PKS/mFAS DH" evidence="13">
    <location>
        <begin position="900"/>
        <end position="1191"/>
    </location>
</feature>
<dbReference type="CDD" id="cd08956">
    <property type="entry name" value="KR_3_FAS_SDR_x"/>
    <property type="match status" value="2"/>
</dbReference>
<dbReference type="Gene3D" id="3.40.50.1820">
    <property type="entry name" value="alpha/beta hydrolase"/>
    <property type="match status" value="1"/>
</dbReference>
<dbReference type="PROSITE" id="PS52004">
    <property type="entry name" value="KS3_2"/>
    <property type="match status" value="2"/>
</dbReference>
<dbReference type="FunFam" id="3.40.47.10:FF:000019">
    <property type="entry name" value="Polyketide synthase type I"/>
    <property type="match status" value="2"/>
</dbReference>
<keyword evidence="7" id="KW-0511">Multifunctional enzyme</keyword>
<feature type="active site" description="Proton donor; for dehydratase activity" evidence="9">
    <location>
        <position position="2840"/>
    </location>
</feature>
<dbReference type="SMART" id="SM00825">
    <property type="entry name" value="PKS_KS"/>
    <property type="match status" value="2"/>
</dbReference>
<dbReference type="Gene3D" id="3.30.70.3290">
    <property type="match status" value="2"/>
</dbReference>
<dbReference type="SMART" id="SM01294">
    <property type="entry name" value="PKS_PP_betabranch"/>
    <property type="match status" value="2"/>
</dbReference>
<dbReference type="InterPro" id="IPR014043">
    <property type="entry name" value="Acyl_transferase_dom"/>
</dbReference>
<dbReference type="InterPro" id="IPR001227">
    <property type="entry name" value="Ac_transferase_dom_sf"/>
</dbReference>
<feature type="region of interest" description="N-terminal hotdog fold" evidence="9">
    <location>
        <begin position="2641"/>
        <end position="2766"/>
    </location>
</feature>
<dbReference type="EMBL" id="BMTU01000002">
    <property type="protein sequence ID" value="GGQ66763.1"/>
    <property type="molecule type" value="Genomic_DNA"/>
</dbReference>
<dbReference type="InterPro" id="IPR020807">
    <property type="entry name" value="PKS_DH"/>
</dbReference>
<dbReference type="InterPro" id="IPR042104">
    <property type="entry name" value="PKS_dehydratase_sf"/>
</dbReference>
<feature type="domain" description="PKS/mFAS DH" evidence="13">
    <location>
        <begin position="2641"/>
        <end position="2915"/>
    </location>
</feature>
<evidence type="ECO:0000256" key="9">
    <source>
        <dbReference type="PROSITE-ProRule" id="PRU01363"/>
    </source>
</evidence>
<feature type="active site" description="Proton acceptor; for dehydratase activity" evidence="9">
    <location>
        <position position="932"/>
    </location>
</feature>
<feature type="domain" description="Ketosynthase family 3 (KS3)" evidence="12">
    <location>
        <begin position="1779"/>
        <end position="2191"/>
    </location>
</feature>
<proteinExistence type="predicted"/>
<dbReference type="InterPro" id="IPR020841">
    <property type="entry name" value="PKS_Beta-ketoAc_synthase_dom"/>
</dbReference>
<dbReference type="InterPro" id="IPR013968">
    <property type="entry name" value="PKS_KR"/>
</dbReference>